<evidence type="ECO:0000313" key="4">
    <source>
        <dbReference type="EMBL" id="ORX60013.1"/>
    </source>
</evidence>
<keyword evidence="3" id="KW-0067">ATP-binding</keyword>
<organism evidence="4 5">
    <name type="scientific">Piromyces finnis</name>
    <dbReference type="NCBI Taxonomy" id="1754191"/>
    <lineage>
        <taxon>Eukaryota</taxon>
        <taxon>Fungi</taxon>
        <taxon>Fungi incertae sedis</taxon>
        <taxon>Chytridiomycota</taxon>
        <taxon>Chytridiomycota incertae sedis</taxon>
        <taxon>Neocallimastigomycetes</taxon>
        <taxon>Neocallimastigales</taxon>
        <taxon>Neocallimastigaceae</taxon>
        <taxon>Piromyces</taxon>
    </lineage>
</organism>
<evidence type="ECO:0000256" key="1">
    <source>
        <dbReference type="ARBA" id="ARBA00007381"/>
    </source>
</evidence>
<dbReference type="SUPFAM" id="SSF53067">
    <property type="entry name" value="Actin-like ATPase domain"/>
    <property type="match status" value="1"/>
</dbReference>
<dbReference type="EMBL" id="MCFH01000002">
    <property type="protein sequence ID" value="ORX60013.1"/>
    <property type="molecule type" value="Genomic_DNA"/>
</dbReference>
<keyword evidence="5" id="KW-1185">Reference proteome</keyword>
<dbReference type="PRINTS" id="PR00301">
    <property type="entry name" value="HEATSHOCK70"/>
</dbReference>
<comment type="caution">
    <text evidence="4">The sequence shown here is derived from an EMBL/GenBank/DDBJ whole genome shotgun (WGS) entry which is preliminary data.</text>
</comment>
<dbReference type="GO" id="GO:0140662">
    <property type="term" value="F:ATP-dependent protein folding chaperone"/>
    <property type="evidence" value="ECO:0007669"/>
    <property type="project" value="InterPro"/>
</dbReference>
<dbReference type="Proteomes" id="UP000193719">
    <property type="component" value="Unassembled WGS sequence"/>
</dbReference>
<reference evidence="4 5" key="1">
    <citation type="submission" date="2016-08" db="EMBL/GenBank/DDBJ databases">
        <title>Genomes of anaerobic fungi encode conserved fungal cellulosomes for biomass hydrolysis.</title>
        <authorList>
            <consortium name="DOE Joint Genome Institute"/>
            <person name="Haitjema C.H."/>
            <person name="Gilmore S.P."/>
            <person name="Henske J.K."/>
            <person name="Solomon K.V."/>
            <person name="De Groot R."/>
            <person name="Kuo A."/>
            <person name="Mondo S.J."/>
            <person name="Salamov A.A."/>
            <person name="Labutti K."/>
            <person name="Zhao Z."/>
            <person name="Chiniquy J."/>
            <person name="Barry K."/>
            <person name="Brewer H.M."/>
            <person name="Purvine S.O."/>
            <person name="Wright A.T."/>
            <person name="Boxma B."/>
            <person name="Van Alen T."/>
            <person name="Hackstein J.H."/>
            <person name="Baker S.E."/>
            <person name="Grigoriev I.V."/>
            <person name="O'Malley M.A."/>
        </authorList>
    </citation>
    <scope>NUCLEOTIDE SEQUENCE [LARGE SCALE GENOMIC DNA]</scope>
    <source>
        <strain evidence="5">finn</strain>
    </source>
</reference>
<comment type="similarity">
    <text evidence="1">Belongs to the heat shock protein 70 family.</text>
</comment>
<gene>
    <name evidence="4" type="ORF">BCR36DRAFT_394466</name>
</gene>
<sequence length="114" mass="13147">MPKAIGIDLSTTYSCIGIWQNNRVEIIPNDQGHLTMNSQNTVFDAKRLIGRRFNDLEVQSDMKHWSFKKSGKPYIQVEFKGETENFIPEEISFMILTKMKDTAVITVPAYFNDI</sequence>
<dbReference type="GO" id="GO:0005524">
    <property type="term" value="F:ATP binding"/>
    <property type="evidence" value="ECO:0007669"/>
    <property type="project" value="UniProtKB-KW"/>
</dbReference>
<protein>
    <submittedName>
        <fullName evidence="4">HSP70-domain-containing protein</fullName>
    </submittedName>
</protein>
<evidence type="ECO:0000256" key="2">
    <source>
        <dbReference type="ARBA" id="ARBA00022741"/>
    </source>
</evidence>
<keyword evidence="2" id="KW-0547">Nucleotide-binding</keyword>
<dbReference type="FunFam" id="3.30.30.30:FF:000001">
    <property type="entry name" value="heat shock 70 kDa protein-like"/>
    <property type="match status" value="1"/>
</dbReference>
<reference evidence="4 5" key="2">
    <citation type="submission" date="2016-08" db="EMBL/GenBank/DDBJ databases">
        <title>Pervasive Adenine N6-methylation of Active Genes in Fungi.</title>
        <authorList>
            <consortium name="DOE Joint Genome Institute"/>
            <person name="Mondo S.J."/>
            <person name="Dannebaum R.O."/>
            <person name="Kuo R.C."/>
            <person name="Labutti K."/>
            <person name="Haridas S."/>
            <person name="Kuo A."/>
            <person name="Salamov A."/>
            <person name="Ahrendt S.R."/>
            <person name="Lipzen A."/>
            <person name="Sullivan W."/>
            <person name="Andreopoulos W.B."/>
            <person name="Clum A."/>
            <person name="Lindquist E."/>
            <person name="Daum C."/>
            <person name="Ramamoorthy G.K."/>
            <person name="Gryganskyi A."/>
            <person name="Culley D."/>
            <person name="Magnuson J.K."/>
            <person name="James T.Y."/>
            <person name="O'Malley M.A."/>
            <person name="Stajich J.E."/>
            <person name="Spatafora J.W."/>
            <person name="Visel A."/>
            <person name="Grigoriev I.V."/>
        </authorList>
    </citation>
    <scope>NUCLEOTIDE SEQUENCE [LARGE SCALE GENOMIC DNA]</scope>
    <source>
        <strain evidence="5">finn</strain>
    </source>
</reference>
<dbReference type="FunFam" id="3.30.420.40:FF:000028">
    <property type="entry name" value="heat shock 70 kDa protein-like"/>
    <property type="match status" value="1"/>
</dbReference>
<dbReference type="InterPro" id="IPR043129">
    <property type="entry name" value="ATPase_NBD"/>
</dbReference>
<proteinExistence type="inferred from homology"/>
<dbReference type="Gene3D" id="3.30.420.40">
    <property type="match status" value="2"/>
</dbReference>
<evidence type="ECO:0000313" key="5">
    <source>
        <dbReference type="Proteomes" id="UP000193719"/>
    </source>
</evidence>
<accession>A0A1Y1VM60</accession>
<dbReference type="AlphaFoldDB" id="A0A1Y1VM60"/>
<dbReference type="OrthoDB" id="2127907at2759"/>
<dbReference type="Pfam" id="PF00012">
    <property type="entry name" value="HSP70"/>
    <property type="match status" value="2"/>
</dbReference>
<dbReference type="PANTHER" id="PTHR19375">
    <property type="entry name" value="HEAT SHOCK PROTEIN 70KDA"/>
    <property type="match status" value="1"/>
</dbReference>
<name>A0A1Y1VM60_9FUNG</name>
<dbReference type="InterPro" id="IPR013126">
    <property type="entry name" value="Hsp_70_fam"/>
</dbReference>
<evidence type="ECO:0000256" key="3">
    <source>
        <dbReference type="ARBA" id="ARBA00022840"/>
    </source>
</evidence>
<dbReference type="STRING" id="1754191.A0A1Y1VM60"/>